<organism evidence="3 4">
    <name type="scientific">Luminiphilus syltensis NOR5-1B</name>
    <dbReference type="NCBI Taxonomy" id="565045"/>
    <lineage>
        <taxon>Bacteria</taxon>
        <taxon>Pseudomonadati</taxon>
        <taxon>Pseudomonadota</taxon>
        <taxon>Gammaproteobacteria</taxon>
        <taxon>Cellvibrionales</taxon>
        <taxon>Halieaceae</taxon>
        <taxon>Luminiphilus</taxon>
    </lineage>
</organism>
<gene>
    <name evidence="3" type="ORF">NOR51B_172</name>
</gene>
<dbReference type="SUPFAM" id="SSF51735">
    <property type="entry name" value="NAD(P)-binding Rossmann-fold domains"/>
    <property type="match status" value="1"/>
</dbReference>
<evidence type="ECO:0000313" key="4">
    <source>
        <dbReference type="Proteomes" id="UP000004699"/>
    </source>
</evidence>
<accession>B8KQC5</accession>
<dbReference type="RefSeq" id="WP_009018983.1">
    <property type="nucleotide sequence ID" value="NZ_DS999411.1"/>
</dbReference>
<dbReference type="InterPro" id="IPR051122">
    <property type="entry name" value="SDR_DHRS6-like"/>
</dbReference>
<sequence length="236" mass="25218">MSKIAIISGASAGIGTAAAEQFLELGFHVVNVSRRPCPIDGVEDCCGDLSNEAGTRTIASDLVTVLHERRADAVCLVHNAALMLKDSCESCADDDLARVLRINVAAVNSLNRALIPHLPRGSSVIYVGSTLAEKAVAGTFSYVVSKHAQLGMMRATCQDLMGRGIHTSMICPGFTDTEMLRAHLGNDPEILEAISQTNSFKRLVLPSEIAEMLIWAHHNPVINGSVIHGNLGQLEH</sequence>
<dbReference type="InterPro" id="IPR036291">
    <property type="entry name" value="NAD(P)-bd_dom_sf"/>
</dbReference>
<evidence type="ECO:0008006" key="5">
    <source>
        <dbReference type="Google" id="ProtNLM"/>
    </source>
</evidence>
<dbReference type="PRINTS" id="PR00081">
    <property type="entry name" value="GDHRDH"/>
</dbReference>
<dbReference type="HOGENOM" id="CLU_010194_1_2_6"/>
<dbReference type="CDD" id="cd05233">
    <property type="entry name" value="SDR_c"/>
    <property type="match status" value="1"/>
</dbReference>
<dbReference type="Pfam" id="PF13561">
    <property type="entry name" value="adh_short_C2"/>
    <property type="match status" value="1"/>
</dbReference>
<comment type="similarity">
    <text evidence="1">Belongs to the short-chain dehydrogenases/reductases (SDR) family.</text>
</comment>
<dbReference type="OrthoDB" id="9804774at2"/>
<dbReference type="Gene3D" id="3.40.50.720">
    <property type="entry name" value="NAD(P)-binding Rossmann-like Domain"/>
    <property type="match status" value="1"/>
</dbReference>
<keyword evidence="2" id="KW-0560">Oxidoreductase</keyword>
<dbReference type="PANTHER" id="PTHR43477:SF1">
    <property type="entry name" value="DIHYDROANTICAPSIN 7-DEHYDROGENASE"/>
    <property type="match status" value="1"/>
</dbReference>
<dbReference type="AlphaFoldDB" id="B8KQC5"/>
<dbReference type="PANTHER" id="PTHR43477">
    <property type="entry name" value="DIHYDROANTICAPSIN 7-DEHYDROGENASE"/>
    <property type="match status" value="1"/>
</dbReference>
<proteinExistence type="inferred from homology"/>
<dbReference type="GO" id="GO:0016491">
    <property type="term" value="F:oxidoreductase activity"/>
    <property type="evidence" value="ECO:0007669"/>
    <property type="project" value="UniProtKB-KW"/>
</dbReference>
<evidence type="ECO:0000256" key="1">
    <source>
        <dbReference type="ARBA" id="ARBA00006484"/>
    </source>
</evidence>
<keyword evidence="4" id="KW-1185">Reference proteome</keyword>
<dbReference type="Proteomes" id="UP000004699">
    <property type="component" value="Unassembled WGS sequence"/>
</dbReference>
<evidence type="ECO:0000313" key="3">
    <source>
        <dbReference type="EMBL" id="EED34235.1"/>
    </source>
</evidence>
<dbReference type="EMBL" id="DS999411">
    <property type="protein sequence ID" value="EED34235.1"/>
    <property type="molecule type" value="Genomic_DNA"/>
</dbReference>
<dbReference type="InterPro" id="IPR002347">
    <property type="entry name" value="SDR_fam"/>
</dbReference>
<protein>
    <recommendedName>
        <fullName evidence="5">Short-chain dehydrogenase/reductase SDR</fullName>
    </recommendedName>
</protein>
<reference evidence="4" key="1">
    <citation type="journal article" date="2013" name="BMC Microbiol.">
        <title>Taxonomy and evolution of bacteriochlorophyll a-containing members of the OM60/NOR5 clade of marine gammaproteobacteria: description of Luminiphilus syltensis gen. nov., sp. nov., reclassification of Haliea rubra as Pseudohaliea rubra gen. nov., comb. nov., and emendation of Chromatocurvus halotolerans.</title>
        <authorList>
            <person name="Spring S."/>
            <person name="Riedel T."/>
            <person name="Sproer C."/>
            <person name="Yan S."/>
            <person name="Harder J."/>
            <person name="Fuchs B.M."/>
        </authorList>
    </citation>
    <scope>NUCLEOTIDE SEQUENCE [LARGE SCALE GENOMIC DNA]</scope>
    <source>
        <strain evidence="4">NOR51-B</strain>
    </source>
</reference>
<dbReference type="eggNOG" id="COG1028">
    <property type="taxonomic scope" value="Bacteria"/>
</dbReference>
<evidence type="ECO:0000256" key="2">
    <source>
        <dbReference type="ARBA" id="ARBA00023002"/>
    </source>
</evidence>
<dbReference type="STRING" id="565045.NOR51B_172"/>
<name>B8KQC5_9GAMM</name>